<dbReference type="GO" id="GO:0006006">
    <property type="term" value="P:glucose metabolic process"/>
    <property type="evidence" value="ECO:0007669"/>
    <property type="project" value="TreeGrafter"/>
</dbReference>
<dbReference type="PANTHER" id="PTHR10091:SF0">
    <property type="entry name" value="GALACTOSE MUTAROTASE"/>
    <property type="match status" value="1"/>
</dbReference>
<accession>A0A8H5FRX5</accession>
<sequence>MTLKELAFAQGRHMYPSNVSTTYISILDPAGKTFGDDGKITEFEPVLLALPSLSPALAVEVNAFASSDYPLVFKLPLLVESITYYKLDILKVLPYGLTFHRIIVQADGRTHDIVIGPEDPTGHVTQKYTNTIIGRYANRIPVGKHSLERNGYKAEFEAMANGGLFLPKTSFVFWFSRNTETHHGALTENPRVSLHGGPQGFNTRTFSLIDISISSSAPPTLFSKAELARLTASSSNAEYPSSFALFRHTSPSGDQGYPGTLLVEALIALIPPAHRPMTYLKPGESVEESKTESALGSIVYVYRAKLLDGEVTAVNLTNHWGFNLDASLNKESTELADVKGHTLLMKADRIVARDADSLNTGNFISTSSAAEHNHNGKKIGEGYPEAGYDDYYVFQPQTVNIPKRVSISSLSSSDFDLVKDLLTPAIPNQAAQGARSPTVVELASTKSGLKLSFDTNQSGAMFYSNGLSNANSGARKKIHGGSGIKDHGDAYTPGTAAFLEFHDILSAFLDPSNKDKEDTLLTRDELYNNYVRCDVVYRAPRA</sequence>
<dbReference type="InterPro" id="IPR008183">
    <property type="entry name" value="Aldose_1/G6P_1-epimerase"/>
</dbReference>
<comment type="caution">
    <text evidence="1">The sequence shown here is derived from an EMBL/GenBank/DDBJ whole genome shotgun (WGS) entry which is preliminary data.</text>
</comment>
<protein>
    <submittedName>
        <fullName evidence="1">Uncharacterized protein</fullName>
    </submittedName>
</protein>
<dbReference type="SUPFAM" id="SSF74650">
    <property type="entry name" value="Galactose mutarotase-like"/>
    <property type="match status" value="1"/>
</dbReference>
<dbReference type="Pfam" id="PF01263">
    <property type="entry name" value="Aldose_epim"/>
    <property type="match status" value="1"/>
</dbReference>
<evidence type="ECO:0000313" key="1">
    <source>
        <dbReference type="EMBL" id="KAF5347395.1"/>
    </source>
</evidence>
<dbReference type="OrthoDB" id="274691at2759"/>
<dbReference type="GO" id="GO:0033499">
    <property type="term" value="P:galactose catabolic process via UDP-galactose, Leloir pathway"/>
    <property type="evidence" value="ECO:0007669"/>
    <property type="project" value="TreeGrafter"/>
</dbReference>
<dbReference type="GO" id="GO:0030246">
    <property type="term" value="F:carbohydrate binding"/>
    <property type="evidence" value="ECO:0007669"/>
    <property type="project" value="InterPro"/>
</dbReference>
<keyword evidence="2" id="KW-1185">Reference proteome</keyword>
<reference evidence="1 2" key="1">
    <citation type="journal article" date="2020" name="ISME J.">
        <title>Uncovering the hidden diversity of litter-decomposition mechanisms in mushroom-forming fungi.</title>
        <authorList>
            <person name="Floudas D."/>
            <person name="Bentzer J."/>
            <person name="Ahren D."/>
            <person name="Johansson T."/>
            <person name="Persson P."/>
            <person name="Tunlid A."/>
        </authorList>
    </citation>
    <scope>NUCLEOTIDE SEQUENCE [LARGE SCALE GENOMIC DNA]</scope>
    <source>
        <strain evidence="1 2">CBS 291.85</strain>
    </source>
</reference>
<evidence type="ECO:0000313" key="2">
    <source>
        <dbReference type="Proteomes" id="UP000559256"/>
    </source>
</evidence>
<name>A0A8H5FRX5_9AGAR</name>
<dbReference type="PANTHER" id="PTHR10091">
    <property type="entry name" value="ALDOSE-1-EPIMERASE"/>
    <property type="match status" value="1"/>
</dbReference>
<gene>
    <name evidence="1" type="ORF">D9758_011255</name>
</gene>
<organism evidence="1 2">
    <name type="scientific">Tetrapyrgos nigripes</name>
    <dbReference type="NCBI Taxonomy" id="182062"/>
    <lineage>
        <taxon>Eukaryota</taxon>
        <taxon>Fungi</taxon>
        <taxon>Dikarya</taxon>
        <taxon>Basidiomycota</taxon>
        <taxon>Agaricomycotina</taxon>
        <taxon>Agaricomycetes</taxon>
        <taxon>Agaricomycetidae</taxon>
        <taxon>Agaricales</taxon>
        <taxon>Marasmiineae</taxon>
        <taxon>Marasmiaceae</taxon>
        <taxon>Tetrapyrgos</taxon>
    </lineage>
</organism>
<dbReference type="Gene3D" id="2.70.98.10">
    <property type="match status" value="1"/>
</dbReference>
<dbReference type="GO" id="GO:0004034">
    <property type="term" value="F:aldose 1-epimerase activity"/>
    <property type="evidence" value="ECO:0007669"/>
    <property type="project" value="TreeGrafter"/>
</dbReference>
<dbReference type="Proteomes" id="UP000559256">
    <property type="component" value="Unassembled WGS sequence"/>
</dbReference>
<dbReference type="InterPro" id="IPR014718">
    <property type="entry name" value="GH-type_carb-bd"/>
</dbReference>
<proteinExistence type="predicted"/>
<dbReference type="AlphaFoldDB" id="A0A8H5FRX5"/>
<dbReference type="InterPro" id="IPR011013">
    <property type="entry name" value="Gal_mutarotase_sf_dom"/>
</dbReference>
<dbReference type="EMBL" id="JAACJM010000095">
    <property type="protein sequence ID" value="KAF5347395.1"/>
    <property type="molecule type" value="Genomic_DNA"/>
</dbReference>